<keyword evidence="5 9" id="KW-0805">Transcription regulation</keyword>
<dbReference type="Pfam" id="PF04552">
    <property type="entry name" value="Sigma54_DBD"/>
    <property type="match status" value="1"/>
</dbReference>
<dbReference type="PRINTS" id="PR00045">
    <property type="entry name" value="SIGMA54FCT"/>
</dbReference>
<evidence type="ECO:0000256" key="4">
    <source>
        <dbReference type="ARBA" id="ARBA00022695"/>
    </source>
</evidence>
<dbReference type="Pfam" id="PF00309">
    <property type="entry name" value="Sigma54_AID"/>
    <property type="match status" value="1"/>
</dbReference>
<keyword evidence="8 9" id="KW-0804">Transcription</keyword>
<comment type="similarity">
    <text evidence="1 9">Belongs to the sigma-54 factor family.</text>
</comment>
<keyword evidence="3 9" id="KW-0808">Transferase</keyword>
<dbReference type="NCBIfam" id="TIGR02395">
    <property type="entry name" value="rpoN_sigma"/>
    <property type="match status" value="1"/>
</dbReference>
<dbReference type="PANTHER" id="PTHR32248:SF4">
    <property type="entry name" value="RNA POLYMERASE SIGMA-54 FACTOR"/>
    <property type="match status" value="1"/>
</dbReference>
<dbReference type="GO" id="GO:0003677">
    <property type="term" value="F:DNA binding"/>
    <property type="evidence" value="ECO:0007669"/>
    <property type="project" value="UniProtKB-KW"/>
</dbReference>
<feature type="domain" description="RNA polymerase sigma factor 54 DNA-binding" evidence="10">
    <location>
        <begin position="301"/>
        <end position="456"/>
    </location>
</feature>
<keyword evidence="2 9" id="KW-0240">DNA-directed RNA polymerase</keyword>
<evidence type="ECO:0000256" key="1">
    <source>
        <dbReference type="ARBA" id="ARBA00008798"/>
    </source>
</evidence>
<keyword evidence="6 9" id="KW-0731">Sigma factor</keyword>
<evidence type="ECO:0000259" key="10">
    <source>
        <dbReference type="Pfam" id="PF04552"/>
    </source>
</evidence>
<reference evidence="12 13" key="1">
    <citation type="journal article" date="2018" name="Nat. Biotechnol.">
        <title>A standardized bacterial taxonomy based on genome phylogeny substantially revises the tree of life.</title>
        <authorList>
            <person name="Parks D.H."/>
            <person name="Chuvochina M."/>
            <person name="Waite D.W."/>
            <person name="Rinke C."/>
            <person name="Skarshewski A."/>
            <person name="Chaumeil P.A."/>
            <person name="Hugenholtz P."/>
        </authorList>
    </citation>
    <scope>NUCLEOTIDE SEQUENCE [LARGE SCALE GENOMIC DNA]</scope>
    <source>
        <strain evidence="12">UBA10707</strain>
    </source>
</reference>
<dbReference type="GO" id="GO:0000428">
    <property type="term" value="C:DNA-directed RNA polymerase complex"/>
    <property type="evidence" value="ECO:0007669"/>
    <property type="project" value="UniProtKB-KW"/>
</dbReference>
<dbReference type="InterPro" id="IPR000394">
    <property type="entry name" value="RNA_pol_sigma_54"/>
</dbReference>
<dbReference type="AlphaFoldDB" id="A0A356LKT8"/>
<proteinExistence type="inferred from homology"/>
<dbReference type="InterPro" id="IPR007046">
    <property type="entry name" value="RNA_pol_sigma_54_core-bd"/>
</dbReference>
<dbReference type="NCBIfam" id="NF009118">
    <property type="entry name" value="PRK12469.1"/>
    <property type="match status" value="1"/>
</dbReference>
<comment type="caution">
    <text evidence="12">The sequence shown here is derived from an EMBL/GenBank/DDBJ whole genome shotgun (WGS) entry which is preliminary data.</text>
</comment>
<accession>A0A356LKT8</accession>
<feature type="domain" description="RNA polymerase sigma factor 54 core-binding" evidence="11">
    <location>
        <begin position="92"/>
        <end position="286"/>
    </location>
</feature>
<evidence type="ECO:0000313" key="12">
    <source>
        <dbReference type="EMBL" id="HBP31524.1"/>
    </source>
</evidence>
<dbReference type="PANTHER" id="PTHR32248">
    <property type="entry name" value="RNA POLYMERASE SIGMA-54 FACTOR"/>
    <property type="match status" value="1"/>
</dbReference>
<dbReference type="InterPro" id="IPR007634">
    <property type="entry name" value="RNA_pol_sigma_54_DNA-bd"/>
</dbReference>
<evidence type="ECO:0000259" key="11">
    <source>
        <dbReference type="Pfam" id="PF04963"/>
    </source>
</evidence>
<dbReference type="EMBL" id="DOEK01000040">
    <property type="protein sequence ID" value="HBP31524.1"/>
    <property type="molecule type" value="Genomic_DNA"/>
</dbReference>
<dbReference type="GO" id="GO:0016987">
    <property type="term" value="F:sigma factor activity"/>
    <property type="evidence" value="ECO:0007669"/>
    <property type="project" value="UniProtKB-KW"/>
</dbReference>
<protein>
    <recommendedName>
        <fullName evidence="9">RNA polymerase sigma-54 factor</fullName>
    </recommendedName>
</protein>
<dbReference type="GO" id="GO:0006352">
    <property type="term" value="P:DNA-templated transcription initiation"/>
    <property type="evidence" value="ECO:0007669"/>
    <property type="project" value="InterPro"/>
</dbReference>
<evidence type="ECO:0000313" key="13">
    <source>
        <dbReference type="Proteomes" id="UP000264036"/>
    </source>
</evidence>
<name>A0A356LKT8_9BURK</name>
<dbReference type="Gene3D" id="1.10.10.1330">
    <property type="entry name" value="RNA polymerase sigma-54 factor, core-binding domain"/>
    <property type="match status" value="1"/>
</dbReference>
<dbReference type="GO" id="GO:0016779">
    <property type="term" value="F:nucleotidyltransferase activity"/>
    <property type="evidence" value="ECO:0007669"/>
    <property type="project" value="UniProtKB-KW"/>
</dbReference>
<dbReference type="Pfam" id="PF04963">
    <property type="entry name" value="Sigma54_CBD"/>
    <property type="match status" value="1"/>
</dbReference>
<evidence type="ECO:0000256" key="7">
    <source>
        <dbReference type="ARBA" id="ARBA00023125"/>
    </source>
</evidence>
<sequence>MRHALELRTGQQLVLTPQLQQSLRLLQCSALDLQTELAQVLQDNPMLELVDNNQISEDSTNTSENDAELLQQDWTSQPGQKSRDDEYFQPETAVGLSLSEHLREQLRLTHASERDVSLADYLIEELDDNGYLMSSLQEIATLFSEEADVSEDDLAVALRLLQSCDPPGVGARTLSECLLLQLDVSSLANPPEPEVLACARLICEHGLEALGRADMAQLRSVTGADIDRIRQAHALIRQLDPRPGKQFSTPTADYAVPDVLVRKIKGEWVLTINQAVMPSLRISEGYESMIRRLGKEAGSAMSEQLAAAKGFMRQVSQRFTTILDVSRAIMDKQRDFLEYGMARLQPLTLRDVADAVGMHESTISRATTQKFIATPHGVFELKRFFGSGVATDSGENASATAVQIRIRNYIQAEPEGKPLSDSRLTDLLAQEGITIARRTVAKYREVLGIPSASLRKARASLNQE</sequence>
<dbReference type="Gene3D" id="1.10.10.60">
    <property type="entry name" value="Homeodomain-like"/>
    <property type="match status" value="1"/>
</dbReference>
<evidence type="ECO:0000256" key="2">
    <source>
        <dbReference type="ARBA" id="ARBA00022478"/>
    </source>
</evidence>
<evidence type="ECO:0000256" key="8">
    <source>
        <dbReference type="ARBA" id="ARBA00023163"/>
    </source>
</evidence>
<dbReference type="PROSITE" id="PS00717">
    <property type="entry name" value="SIGMA54_1"/>
    <property type="match status" value="1"/>
</dbReference>
<keyword evidence="7 9" id="KW-0238">DNA-binding</keyword>
<dbReference type="PIRSF" id="PIRSF000774">
    <property type="entry name" value="RpoN"/>
    <property type="match status" value="1"/>
</dbReference>
<evidence type="ECO:0000256" key="9">
    <source>
        <dbReference type="PIRNR" id="PIRNR000774"/>
    </source>
</evidence>
<keyword evidence="4 9" id="KW-0548">Nucleotidyltransferase</keyword>
<evidence type="ECO:0000256" key="6">
    <source>
        <dbReference type="ARBA" id="ARBA00023082"/>
    </source>
</evidence>
<organism evidence="12 13">
    <name type="scientific">Advenella kashmirensis</name>
    <dbReference type="NCBI Taxonomy" id="310575"/>
    <lineage>
        <taxon>Bacteria</taxon>
        <taxon>Pseudomonadati</taxon>
        <taxon>Pseudomonadota</taxon>
        <taxon>Betaproteobacteria</taxon>
        <taxon>Burkholderiales</taxon>
        <taxon>Alcaligenaceae</taxon>
    </lineage>
</organism>
<comment type="function">
    <text evidence="9">Sigma factors are initiation factors that promote the attachment of RNA polymerase to specific initiation sites and are then released.</text>
</comment>
<evidence type="ECO:0000256" key="5">
    <source>
        <dbReference type="ARBA" id="ARBA00023015"/>
    </source>
</evidence>
<gene>
    <name evidence="12" type="primary">rpoN</name>
    <name evidence="12" type="ORF">DD666_19205</name>
</gene>
<dbReference type="Proteomes" id="UP000264036">
    <property type="component" value="Unassembled WGS sequence"/>
</dbReference>
<dbReference type="PROSITE" id="PS50044">
    <property type="entry name" value="SIGMA54_3"/>
    <property type="match status" value="1"/>
</dbReference>
<dbReference type="PROSITE" id="PS00718">
    <property type="entry name" value="SIGMA54_2"/>
    <property type="match status" value="1"/>
</dbReference>
<evidence type="ECO:0000256" key="3">
    <source>
        <dbReference type="ARBA" id="ARBA00022679"/>
    </source>
</evidence>
<dbReference type="InterPro" id="IPR038709">
    <property type="entry name" value="RpoN_core-bd_sf"/>
</dbReference>
<dbReference type="GO" id="GO:0001216">
    <property type="term" value="F:DNA-binding transcription activator activity"/>
    <property type="evidence" value="ECO:0007669"/>
    <property type="project" value="InterPro"/>
</dbReference>